<keyword evidence="3" id="KW-1185">Reference proteome</keyword>
<protein>
    <submittedName>
        <fullName evidence="2">Uncharacterized protein</fullName>
    </submittedName>
</protein>
<sequence length="88" mass="10024">MKKLTILNILLAIFLCLGIWWVPLSKLVTELPFYVPGLISLFVLVSSVVLLIKTKNKWNILSLIIVLLPFLFYLFIAVVIIFKIPLAP</sequence>
<dbReference type="AlphaFoldDB" id="A0A4S3B4R0"/>
<feature type="transmembrane region" description="Helical" evidence="1">
    <location>
        <begin position="5"/>
        <end position="22"/>
    </location>
</feature>
<evidence type="ECO:0000313" key="3">
    <source>
        <dbReference type="Proteomes" id="UP000310506"/>
    </source>
</evidence>
<evidence type="ECO:0000256" key="1">
    <source>
        <dbReference type="SAM" id="Phobius"/>
    </source>
</evidence>
<gene>
    <name evidence="2" type="ORF">ESZ54_09310</name>
</gene>
<feature type="transmembrane region" description="Helical" evidence="1">
    <location>
        <begin position="34"/>
        <end position="52"/>
    </location>
</feature>
<accession>A0A4S3B4R0</accession>
<dbReference type="RefSeq" id="WP_136137411.1">
    <property type="nucleotide sequence ID" value="NZ_SDGV01000020.1"/>
</dbReference>
<dbReference type="Proteomes" id="UP000310506">
    <property type="component" value="Unassembled WGS sequence"/>
</dbReference>
<feature type="transmembrane region" description="Helical" evidence="1">
    <location>
        <begin position="59"/>
        <end position="82"/>
    </location>
</feature>
<reference evidence="2 3" key="1">
    <citation type="submission" date="2019-01" db="EMBL/GenBank/DDBJ databases">
        <title>Vagococcus silagei sp. nov. isolated from brewer's grain.</title>
        <authorList>
            <person name="Guu J.-R."/>
        </authorList>
    </citation>
    <scope>NUCLEOTIDE SEQUENCE [LARGE SCALE GENOMIC DNA]</scope>
    <source>
        <strain evidence="2 3">2B-2</strain>
    </source>
</reference>
<keyword evidence="1" id="KW-0812">Transmembrane</keyword>
<proteinExistence type="predicted"/>
<evidence type="ECO:0000313" key="2">
    <source>
        <dbReference type="EMBL" id="THB60603.1"/>
    </source>
</evidence>
<keyword evidence="1" id="KW-0472">Membrane</keyword>
<name>A0A4S3B4R0_9ENTE</name>
<comment type="caution">
    <text evidence="2">The sequence shown here is derived from an EMBL/GenBank/DDBJ whole genome shotgun (WGS) entry which is preliminary data.</text>
</comment>
<organism evidence="2 3">
    <name type="scientific">Vagococcus silagei</name>
    <dbReference type="NCBI Taxonomy" id="2508885"/>
    <lineage>
        <taxon>Bacteria</taxon>
        <taxon>Bacillati</taxon>
        <taxon>Bacillota</taxon>
        <taxon>Bacilli</taxon>
        <taxon>Lactobacillales</taxon>
        <taxon>Enterococcaceae</taxon>
        <taxon>Vagococcus</taxon>
    </lineage>
</organism>
<dbReference type="EMBL" id="SDGV01000020">
    <property type="protein sequence ID" value="THB60603.1"/>
    <property type="molecule type" value="Genomic_DNA"/>
</dbReference>
<keyword evidence="1" id="KW-1133">Transmembrane helix</keyword>